<dbReference type="EMBL" id="AP019304">
    <property type="protein sequence ID" value="BBH09004.1"/>
    <property type="molecule type" value="Genomic_DNA"/>
</dbReference>
<evidence type="ECO:0000313" key="2">
    <source>
        <dbReference type="EMBL" id="BBH09004.1"/>
    </source>
</evidence>
<sequence>MSGMESEGNNQNFEQGKKGTRRSWSKFEEDAFFTVVDEFVAAGQSRETSSFKYGTMDASPMSLNKEGSQSMNSQNKRKRAASSSDEEKILIVLEKLFEASGKKMQMQPDEWAWAAEKEKQVKLPLCLSSRIRPQERFEKVAEP</sequence>
<feature type="region of interest" description="Disordered" evidence="1">
    <location>
        <begin position="1"/>
        <end position="22"/>
    </location>
</feature>
<dbReference type="AlphaFoldDB" id="A0A4Y1RXC1"/>
<protein>
    <submittedName>
        <fullName evidence="2">Zn-dependent exopeptidases superfamily protein</fullName>
    </submittedName>
</protein>
<organism evidence="2">
    <name type="scientific">Prunus dulcis</name>
    <name type="common">Almond</name>
    <name type="synonym">Amygdalus dulcis</name>
    <dbReference type="NCBI Taxonomy" id="3755"/>
    <lineage>
        <taxon>Eukaryota</taxon>
        <taxon>Viridiplantae</taxon>
        <taxon>Streptophyta</taxon>
        <taxon>Embryophyta</taxon>
        <taxon>Tracheophyta</taxon>
        <taxon>Spermatophyta</taxon>
        <taxon>Magnoliopsida</taxon>
        <taxon>eudicotyledons</taxon>
        <taxon>Gunneridae</taxon>
        <taxon>Pentapetalae</taxon>
        <taxon>rosids</taxon>
        <taxon>fabids</taxon>
        <taxon>Rosales</taxon>
        <taxon>Rosaceae</taxon>
        <taxon>Amygdaloideae</taxon>
        <taxon>Amygdaleae</taxon>
        <taxon>Prunus</taxon>
    </lineage>
</organism>
<name>A0A4Y1RXC1_PRUDU</name>
<feature type="region of interest" description="Disordered" evidence="1">
    <location>
        <begin position="50"/>
        <end position="85"/>
    </location>
</feature>
<feature type="compositionally biased region" description="Polar residues" evidence="1">
    <location>
        <begin position="61"/>
        <end position="74"/>
    </location>
</feature>
<evidence type="ECO:0000256" key="1">
    <source>
        <dbReference type="SAM" id="MobiDB-lite"/>
    </source>
</evidence>
<reference evidence="2" key="1">
    <citation type="journal article" date="2019" name="Science">
        <title>Mutation of a bHLH transcription factor allowed almond domestication.</title>
        <authorList>
            <person name="Sanchez-Perez R."/>
            <person name="Pavan S."/>
            <person name="Mazzeo R."/>
            <person name="Moldovan C."/>
            <person name="Aiese Cigliano R."/>
            <person name="Del Cueto J."/>
            <person name="Ricciardi F."/>
            <person name="Lotti C."/>
            <person name="Ricciardi L."/>
            <person name="Dicenta F."/>
            <person name="Lopez-Marques R.L."/>
            <person name="Lindberg Moller B."/>
        </authorList>
    </citation>
    <scope>NUCLEOTIDE SEQUENCE</scope>
</reference>
<proteinExistence type="predicted"/>
<gene>
    <name evidence="2" type="ORF">Prudu_021385</name>
</gene>
<accession>A0A4Y1RXC1</accession>